<dbReference type="SUPFAM" id="SSF53474">
    <property type="entry name" value="alpha/beta-Hydrolases"/>
    <property type="match status" value="1"/>
</dbReference>
<evidence type="ECO:0000313" key="3">
    <source>
        <dbReference type="Proteomes" id="UP000437709"/>
    </source>
</evidence>
<protein>
    <submittedName>
        <fullName evidence="2">Alpha/beta fold hydrolase</fullName>
    </submittedName>
</protein>
<dbReference type="GO" id="GO:0016020">
    <property type="term" value="C:membrane"/>
    <property type="evidence" value="ECO:0007669"/>
    <property type="project" value="TreeGrafter"/>
</dbReference>
<feature type="domain" description="AB hydrolase-1" evidence="1">
    <location>
        <begin position="28"/>
        <end position="258"/>
    </location>
</feature>
<comment type="caution">
    <text evidence="2">The sequence shown here is derived from an EMBL/GenBank/DDBJ whole genome shotgun (WGS) entry which is preliminary data.</text>
</comment>
<dbReference type="PANTHER" id="PTHR43798">
    <property type="entry name" value="MONOACYLGLYCEROL LIPASE"/>
    <property type="match status" value="1"/>
</dbReference>
<dbReference type="Pfam" id="PF12697">
    <property type="entry name" value="Abhydrolase_6"/>
    <property type="match status" value="1"/>
</dbReference>
<evidence type="ECO:0000259" key="1">
    <source>
        <dbReference type="Pfam" id="PF12697"/>
    </source>
</evidence>
<keyword evidence="3" id="KW-1185">Reference proteome</keyword>
<dbReference type="GO" id="GO:0047372">
    <property type="term" value="F:monoacylglycerol lipase activity"/>
    <property type="evidence" value="ECO:0007669"/>
    <property type="project" value="TreeGrafter"/>
</dbReference>
<dbReference type="RefSeq" id="WP_152195205.1">
    <property type="nucleotide sequence ID" value="NZ_VUKD01000003.1"/>
</dbReference>
<dbReference type="AlphaFoldDB" id="A0A6N7ECL1"/>
<dbReference type="InterPro" id="IPR029058">
    <property type="entry name" value="AB_hydrolase_fold"/>
</dbReference>
<dbReference type="Gene3D" id="3.40.50.1820">
    <property type="entry name" value="alpha/beta hydrolase"/>
    <property type="match status" value="1"/>
</dbReference>
<reference evidence="2 3" key="1">
    <citation type="submission" date="2019-10" db="EMBL/GenBank/DDBJ databases">
        <title>Georgenia wutianyii sp. nov. and Georgenia yuyongxinii sp. nov. isolated from plateau pika (Ochotona curzoniae) in the Qinghai-Tibet plateau of China.</title>
        <authorList>
            <person name="Tian Z."/>
        </authorList>
    </citation>
    <scope>NUCLEOTIDE SEQUENCE [LARGE SCALE GENOMIC DNA]</scope>
    <source>
        <strain evidence="2 3">JCM 19765</strain>
    </source>
</reference>
<dbReference type="EMBL" id="WHPC01000003">
    <property type="protein sequence ID" value="MPV35710.1"/>
    <property type="molecule type" value="Genomic_DNA"/>
</dbReference>
<accession>A0A6N7ECL1</accession>
<dbReference type="InterPro" id="IPR000073">
    <property type="entry name" value="AB_hydrolase_1"/>
</dbReference>
<keyword evidence="2" id="KW-0378">Hydrolase</keyword>
<proteinExistence type="predicted"/>
<dbReference type="OrthoDB" id="9785847at2"/>
<sequence>MIDGKERTIESADGTPIWTVSAGAGPPLLLVHGGMTSSTRWHHLWQFLTLHHAVSAMDRRGRGRSGDGDQYSLTSELQDVAVVARDLAERHGGPVDAFGHSIGAVCVLGAAAAGAPFRRIALYEPPGPETVPRQWVERATAMVAGGQPGRAMASFLIEVIGLSPQTVAAMRDTSVAADALEVVAATLPREAEALTAVDLDRIADSVPQPVLLLLGGDSPGWAGTITERLTGTLSDSTVVTLDGVGHEGVDTAPQRVAAELTTFFSG</sequence>
<evidence type="ECO:0000313" key="2">
    <source>
        <dbReference type="EMBL" id="MPV35710.1"/>
    </source>
</evidence>
<organism evidence="2 3">
    <name type="scientific">Georgenia subflava</name>
    <dbReference type="NCBI Taxonomy" id="1622177"/>
    <lineage>
        <taxon>Bacteria</taxon>
        <taxon>Bacillati</taxon>
        <taxon>Actinomycetota</taxon>
        <taxon>Actinomycetes</taxon>
        <taxon>Micrococcales</taxon>
        <taxon>Bogoriellaceae</taxon>
        <taxon>Georgenia</taxon>
    </lineage>
</organism>
<gene>
    <name evidence="2" type="ORF">GB881_01365</name>
</gene>
<name>A0A6N7ECL1_9MICO</name>
<dbReference type="InterPro" id="IPR050266">
    <property type="entry name" value="AB_hydrolase_sf"/>
</dbReference>
<dbReference type="PANTHER" id="PTHR43798:SF5">
    <property type="entry name" value="MONOACYLGLYCEROL LIPASE ABHD6"/>
    <property type="match status" value="1"/>
</dbReference>
<dbReference type="Proteomes" id="UP000437709">
    <property type="component" value="Unassembled WGS sequence"/>
</dbReference>
<dbReference type="GO" id="GO:0046464">
    <property type="term" value="P:acylglycerol catabolic process"/>
    <property type="evidence" value="ECO:0007669"/>
    <property type="project" value="TreeGrafter"/>
</dbReference>